<sequence length="184" mass="20318">MAGLYFREYTMTTHGWLNVLEVLIGAWLWFLYGTIGTNTGTQQMLYGCALAFTLNGCVFLVSSLLSLRSAVMLPKLFYAVNPVQATGVQSSMGYLRLFNMNYLQTAVGALNIVEVASSASEKPVSNLYMDGMAANQGVTKKYAPIKSPRIRGNQTEELRVTVDEVRVRLEDMKASYVALGNTFN</sequence>
<comment type="caution">
    <text evidence="1">The sequence shown here is derived from an EMBL/GenBank/DDBJ whole genome shotgun (WGS) entry which is preliminary data.</text>
</comment>
<name>A0AC60P0K1_IXOPE</name>
<evidence type="ECO:0000313" key="2">
    <source>
        <dbReference type="Proteomes" id="UP000805193"/>
    </source>
</evidence>
<organism evidence="1 2">
    <name type="scientific">Ixodes persulcatus</name>
    <name type="common">Taiga tick</name>
    <dbReference type="NCBI Taxonomy" id="34615"/>
    <lineage>
        <taxon>Eukaryota</taxon>
        <taxon>Metazoa</taxon>
        <taxon>Ecdysozoa</taxon>
        <taxon>Arthropoda</taxon>
        <taxon>Chelicerata</taxon>
        <taxon>Arachnida</taxon>
        <taxon>Acari</taxon>
        <taxon>Parasitiformes</taxon>
        <taxon>Ixodida</taxon>
        <taxon>Ixodoidea</taxon>
        <taxon>Ixodidae</taxon>
        <taxon>Ixodinae</taxon>
        <taxon>Ixodes</taxon>
    </lineage>
</organism>
<dbReference type="EMBL" id="JABSTQ010011320">
    <property type="protein sequence ID" value="KAG0412820.1"/>
    <property type="molecule type" value="Genomic_DNA"/>
</dbReference>
<dbReference type="Proteomes" id="UP000805193">
    <property type="component" value="Unassembled WGS sequence"/>
</dbReference>
<evidence type="ECO:0000313" key="1">
    <source>
        <dbReference type="EMBL" id="KAG0412820.1"/>
    </source>
</evidence>
<gene>
    <name evidence="1" type="ORF">HPB47_010054</name>
</gene>
<accession>A0AC60P0K1</accession>
<protein>
    <submittedName>
        <fullName evidence="1">Uncharacterized protein</fullName>
    </submittedName>
</protein>
<feature type="non-terminal residue" evidence="1">
    <location>
        <position position="184"/>
    </location>
</feature>
<reference evidence="1 2" key="1">
    <citation type="journal article" date="2020" name="Cell">
        <title>Large-Scale Comparative Analyses of Tick Genomes Elucidate Their Genetic Diversity and Vector Capacities.</title>
        <authorList>
            <consortium name="Tick Genome and Microbiome Consortium (TIGMIC)"/>
            <person name="Jia N."/>
            <person name="Wang J."/>
            <person name="Shi W."/>
            <person name="Du L."/>
            <person name="Sun Y."/>
            <person name="Zhan W."/>
            <person name="Jiang J.F."/>
            <person name="Wang Q."/>
            <person name="Zhang B."/>
            <person name="Ji P."/>
            <person name="Bell-Sakyi L."/>
            <person name="Cui X.M."/>
            <person name="Yuan T.T."/>
            <person name="Jiang B.G."/>
            <person name="Yang W.F."/>
            <person name="Lam T.T."/>
            <person name="Chang Q.C."/>
            <person name="Ding S.J."/>
            <person name="Wang X.J."/>
            <person name="Zhu J.G."/>
            <person name="Ruan X.D."/>
            <person name="Zhao L."/>
            <person name="Wei J.T."/>
            <person name="Ye R.Z."/>
            <person name="Que T.C."/>
            <person name="Du C.H."/>
            <person name="Zhou Y.H."/>
            <person name="Cheng J.X."/>
            <person name="Dai P.F."/>
            <person name="Guo W.B."/>
            <person name="Han X.H."/>
            <person name="Huang E.J."/>
            <person name="Li L.F."/>
            <person name="Wei W."/>
            <person name="Gao Y.C."/>
            <person name="Liu J.Z."/>
            <person name="Shao H.Z."/>
            <person name="Wang X."/>
            <person name="Wang C.C."/>
            <person name="Yang T.C."/>
            <person name="Huo Q.B."/>
            <person name="Li W."/>
            <person name="Chen H.Y."/>
            <person name="Chen S.E."/>
            <person name="Zhou L.G."/>
            <person name="Ni X.B."/>
            <person name="Tian J.H."/>
            <person name="Sheng Y."/>
            <person name="Liu T."/>
            <person name="Pan Y.S."/>
            <person name="Xia L.Y."/>
            <person name="Li J."/>
            <person name="Zhao F."/>
            <person name="Cao W.C."/>
        </authorList>
    </citation>
    <scope>NUCLEOTIDE SEQUENCE [LARGE SCALE GENOMIC DNA]</scope>
    <source>
        <strain evidence="1">Iper-2018</strain>
    </source>
</reference>
<proteinExistence type="predicted"/>
<keyword evidence="2" id="KW-1185">Reference proteome</keyword>